<organism evidence="7 8">
    <name type="scientific">Agaricus bisporus var. burnettii</name>
    <dbReference type="NCBI Taxonomy" id="192524"/>
    <lineage>
        <taxon>Eukaryota</taxon>
        <taxon>Fungi</taxon>
        <taxon>Dikarya</taxon>
        <taxon>Basidiomycota</taxon>
        <taxon>Agaricomycotina</taxon>
        <taxon>Agaricomycetes</taxon>
        <taxon>Agaricomycetidae</taxon>
        <taxon>Agaricales</taxon>
        <taxon>Agaricineae</taxon>
        <taxon>Agaricaceae</taxon>
        <taxon>Agaricus</taxon>
    </lineage>
</organism>
<evidence type="ECO:0000256" key="2">
    <source>
        <dbReference type="ARBA" id="ARBA00022723"/>
    </source>
</evidence>
<dbReference type="GO" id="GO:0005634">
    <property type="term" value="C:nucleus"/>
    <property type="evidence" value="ECO:0007669"/>
    <property type="project" value="UniProtKB-SubCell"/>
</dbReference>
<evidence type="ECO:0000256" key="4">
    <source>
        <dbReference type="ARBA" id="ARBA00022833"/>
    </source>
</evidence>
<evidence type="ECO:0000256" key="3">
    <source>
        <dbReference type="ARBA" id="ARBA00022771"/>
    </source>
</evidence>
<keyword evidence="2" id="KW-0479">Metal-binding</keyword>
<evidence type="ECO:0000313" key="8">
    <source>
        <dbReference type="Proteomes" id="UP000629468"/>
    </source>
</evidence>
<evidence type="ECO:0000313" key="7">
    <source>
        <dbReference type="EMBL" id="KAF7762250.1"/>
    </source>
</evidence>
<dbReference type="InterPro" id="IPR008906">
    <property type="entry name" value="HATC_C_dom"/>
</dbReference>
<dbReference type="PANTHER" id="PTHR46481">
    <property type="entry name" value="ZINC FINGER BED DOMAIN-CONTAINING PROTEIN 4"/>
    <property type="match status" value="1"/>
</dbReference>
<evidence type="ECO:0000259" key="6">
    <source>
        <dbReference type="Pfam" id="PF05699"/>
    </source>
</evidence>
<keyword evidence="4" id="KW-0862">Zinc</keyword>
<dbReference type="Proteomes" id="UP000629468">
    <property type="component" value="Unassembled WGS sequence"/>
</dbReference>
<dbReference type="GO" id="GO:0008270">
    <property type="term" value="F:zinc ion binding"/>
    <property type="evidence" value="ECO:0007669"/>
    <property type="project" value="UniProtKB-KW"/>
</dbReference>
<feature type="domain" description="HAT C-terminal dimerisation" evidence="6">
    <location>
        <begin position="687"/>
        <end position="766"/>
    </location>
</feature>
<comment type="caution">
    <text evidence="7">The sequence shown here is derived from an EMBL/GenBank/DDBJ whole genome shotgun (WGS) entry which is preliminary data.</text>
</comment>
<evidence type="ECO:0000256" key="1">
    <source>
        <dbReference type="ARBA" id="ARBA00004123"/>
    </source>
</evidence>
<dbReference type="Pfam" id="PF05699">
    <property type="entry name" value="Dimer_Tnp_hAT"/>
    <property type="match status" value="1"/>
</dbReference>
<dbReference type="GO" id="GO:0046983">
    <property type="term" value="F:protein dimerization activity"/>
    <property type="evidence" value="ECO:0007669"/>
    <property type="project" value="InterPro"/>
</dbReference>
<gene>
    <name evidence="7" type="ORF">Agabi119p4_8843</name>
</gene>
<protein>
    <recommendedName>
        <fullName evidence="6">HAT C-terminal dimerisation domain-containing protein</fullName>
    </recommendedName>
</protein>
<dbReference type="EMBL" id="JABXXO010000012">
    <property type="protein sequence ID" value="KAF7762250.1"/>
    <property type="molecule type" value="Genomic_DNA"/>
</dbReference>
<dbReference type="InterPro" id="IPR012337">
    <property type="entry name" value="RNaseH-like_sf"/>
</dbReference>
<dbReference type="InterPro" id="IPR052035">
    <property type="entry name" value="ZnF_BED_domain_contain"/>
</dbReference>
<accession>A0A8H7EY34</accession>
<dbReference type="SUPFAM" id="SSF140996">
    <property type="entry name" value="Hermes dimerisation domain"/>
    <property type="match status" value="1"/>
</dbReference>
<comment type="subcellular location">
    <subcellularLocation>
        <location evidence="1">Nucleus</location>
    </subcellularLocation>
</comment>
<proteinExistence type="predicted"/>
<keyword evidence="5" id="KW-0539">Nucleus</keyword>
<dbReference type="SUPFAM" id="SSF53098">
    <property type="entry name" value="Ribonuclease H-like"/>
    <property type="match status" value="1"/>
</dbReference>
<name>A0A8H7EY34_AGABI</name>
<dbReference type="PANTHER" id="PTHR46481:SF10">
    <property type="entry name" value="ZINC FINGER BED DOMAIN-CONTAINING PROTEIN 39"/>
    <property type="match status" value="1"/>
</dbReference>
<sequence length="807" mass="92905">MKRLHQRDENLCADFVLKKHKIQSNNRNLEKTQVEILGTCYNTGIPEPRNESSEAMEIEEAELDSDVEVIEVEKVETPEEELERLQKDWNAPIYSFFLKKPIISIVNGRRCHEFICSAPICLRRGQNARRVRRYLDKQDAKSTGNLHKHAVVCWGEEAIKRAQSGSTKGVSKLMSEVKENVRDGTISNAIDWIGTRKSTYSNRPYTRAESRLEAIRWVSESKHPCSIVQDRSFLRLMKTGRPHVWIPSPVTVARDVHKVFVSCQQRIATMLQKYPGRLSFATSAWTSPNNVPYMAVSVHLEEGGKPISLLLDFVEISKSHTSLNLNFEFTEIMKSFGIEDKLLAITCDSASNTDTVMVNLHDPVQEFYNEQARVYCLAHIINLIVKSILNQFDGWKPKKGINEIKYVDTECDNIEGWIEEPMSVEVKMKIEPVRLTLSKLRKVAYFIKRYPSILRSRWAQIVSEQGLPVRLMPLDVATRWNSTYDMLRFATKYKSALKVLLYEEDELNNHQLSDTEWNLAEELCDVLKVFRETTLYASRDTTNAAAIIPAMDHIHFLLSAQTTACRFSDTIAIALRAGMKTLERFHNKANISKIYRIATILNPRHKLRYFRQSGRGEGWIKESRAMLEIQWEISYAHKPLPAEFKPTKTGKTSIAALCDQRQDEDRIMFDPRVFNGALVSESAIHDELEHYLSTEEIEEFTDPIGWWKGKTLTFPRLSRMAIDYLTIPATAVKVGRIFSEGRSLLSHTRNRLTPESTRASMCLGEWSMSGFIKEPEMLRILLEDDFEDEDGQECEYEDEDLGTLFYD</sequence>
<evidence type="ECO:0000256" key="5">
    <source>
        <dbReference type="ARBA" id="ARBA00023242"/>
    </source>
</evidence>
<keyword evidence="3" id="KW-0863">Zinc-finger</keyword>
<dbReference type="AlphaFoldDB" id="A0A8H7EY34"/>
<reference evidence="7 8" key="1">
    <citation type="journal article" name="Sci. Rep.">
        <title>Telomere-to-telomere assembled and centromere annotated genomes of the two main subspecies of the button mushroom Agaricus bisporus reveal especially polymorphic chromosome ends.</title>
        <authorList>
            <person name="Sonnenberg A.S.M."/>
            <person name="Sedaghat-Telgerd N."/>
            <person name="Lavrijssen B."/>
            <person name="Ohm R.A."/>
            <person name="Hendrickx P.M."/>
            <person name="Scholtmeijer K."/>
            <person name="Baars J.J.P."/>
            <person name="van Peer A."/>
        </authorList>
    </citation>
    <scope>NUCLEOTIDE SEQUENCE [LARGE SCALE GENOMIC DNA]</scope>
    <source>
        <strain evidence="7 8">H119_p4</strain>
    </source>
</reference>